<dbReference type="SUPFAM" id="SSF48150">
    <property type="entry name" value="DNA-glycosylase"/>
    <property type="match status" value="1"/>
</dbReference>
<keyword evidence="8" id="KW-0378">Hydrolase</keyword>
<gene>
    <name evidence="14" type="ORF">BDK89_2839</name>
</gene>
<keyword evidence="11" id="KW-0234">DNA repair</keyword>
<dbReference type="Gene3D" id="1.10.1670.10">
    <property type="entry name" value="Helix-hairpin-Helix base-excision DNA repair enzymes (C-terminal)"/>
    <property type="match status" value="1"/>
</dbReference>
<dbReference type="EC" id="3.2.2.31" evidence="4"/>
<accession>A0A4R7I184</accession>
<feature type="domain" description="HhH-GPD" evidence="13">
    <location>
        <begin position="36"/>
        <end position="179"/>
    </location>
</feature>
<dbReference type="Gene3D" id="1.10.340.30">
    <property type="entry name" value="Hypothetical protein, domain 2"/>
    <property type="match status" value="1"/>
</dbReference>
<evidence type="ECO:0000256" key="4">
    <source>
        <dbReference type="ARBA" id="ARBA00012045"/>
    </source>
</evidence>
<dbReference type="GO" id="GO:0051536">
    <property type="term" value="F:iron-sulfur cluster binding"/>
    <property type="evidence" value="ECO:0007669"/>
    <property type="project" value="UniProtKB-KW"/>
</dbReference>
<keyword evidence="12" id="KW-0326">Glycosidase</keyword>
<dbReference type="Pfam" id="PF00730">
    <property type="entry name" value="HhH-GPD"/>
    <property type="match status" value="1"/>
</dbReference>
<keyword evidence="6" id="KW-0479">Metal-binding</keyword>
<evidence type="ECO:0000256" key="1">
    <source>
        <dbReference type="ARBA" id="ARBA00000843"/>
    </source>
</evidence>
<dbReference type="GO" id="GO:0000701">
    <property type="term" value="F:purine-specific mismatch base pair DNA N-glycosylase activity"/>
    <property type="evidence" value="ECO:0007669"/>
    <property type="project" value="UniProtKB-EC"/>
</dbReference>
<dbReference type="InterPro" id="IPR044298">
    <property type="entry name" value="MIG/MutY"/>
</dbReference>
<dbReference type="GO" id="GO:0034039">
    <property type="term" value="F:8-oxo-7,8-dihydroguanine DNA N-glycosylase activity"/>
    <property type="evidence" value="ECO:0007669"/>
    <property type="project" value="TreeGrafter"/>
</dbReference>
<evidence type="ECO:0000259" key="13">
    <source>
        <dbReference type="SMART" id="SM00478"/>
    </source>
</evidence>
<dbReference type="RefSeq" id="WP_243839175.1">
    <property type="nucleotide sequence ID" value="NZ_SOAU01000001.1"/>
</dbReference>
<comment type="similarity">
    <text evidence="3">Belongs to the Nth/MutY family.</text>
</comment>
<dbReference type="SMART" id="SM00478">
    <property type="entry name" value="ENDO3c"/>
    <property type="match status" value="1"/>
</dbReference>
<dbReference type="AlphaFoldDB" id="A0A4R7I184"/>
<name>A0A4R7I184_9ACTN</name>
<reference evidence="14 15" key="1">
    <citation type="submission" date="2019-03" db="EMBL/GenBank/DDBJ databases">
        <title>Sequencing the genomes of 1000 actinobacteria strains.</title>
        <authorList>
            <person name="Klenk H.-P."/>
        </authorList>
    </citation>
    <scope>NUCLEOTIDE SEQUENCE [LARGE SCALE GENOMIC DNA]</scope>
    <source>
        <strain evidence="14 15">DSM 18936</strain>
    </source>
</reference>
<keyword evidence="10" id="KW-0411">Iron-sulfur</keyword>
<comment type="cofactor">
    <cofactor evidence="2">
        <name>[4Fe-4S] cluster</name>
        <dbReference type="ChEBI" id="CHEBI:49883"/>
    </cofactor>
</comment>
<dbReference type="InterPro" id="IPR011257">
    <property type="entry name" value="DNA_glycosylase"/>
</dbReference>
<dbReference type="Pfam" id="PF00633">
    <property type="entry name" value="HHH"/>
    <property type="match status" value="1"/>
</dbReference>
<dbReference type="InterPro" id="IPR004036">
    <property type="entry name" value="Endonuclease-III-like_CS2"/>
</dbReference>
<dbReference type="InterPro" id="IPR000445">
    <property type="entry name" value="HhH_motif"/>
</dbReference>
<dbReference type="PROSITE" id="PS01155">
    <property type="entry name" value="ENDONUCLEASE_III_2"/>
    <property type="match status" value="1"/>
</dbReference>
<dbReference type="GO" id="GO:0032357">
    <property type="term" value="F:oxidized purine DNA binding"/>
    <property type="evidence" value="ECO:0007669"/>
    <property type="project" value="TreeGrafter"/>
</dbReference>
<dbReference type="InterPro" id="IPR003265">
    <property type="entry name" value="HhH-GPD_domain"/>
</dbReference>
<evidence type="ECO:0000256" key="8">
    <source>
        <dbReference type="ARBA" id="ARBA00022801"/>
    </source>
</evidence>
<dbReference type="PANTHER" id="PTHR42944">
    <property type="entry name" value="ADENINE DNA GLYCOSYLASE"/>
    <property type="match status" value="1"/>
</dbReference>
<evidence type="ECO:0000256" key="12">
    <source>
        <dbReference type="ARBA" id="ARBA00023295"/>
    </source>
</evidence>
<comment type="catalytic activity">
    <reaction evidence="1">
        <text>Hydrolyzes free adenine bases from 7,8-dihydro-8-oxoguanine:adenine mismatched double-stranded DNA, leaving an apurinic site.</text>
        <dbReference type="EC" id="3.2.2.31"/>
    </reaction>
</comment>
<dbReference type="GO" id="GO:0046872">
    <property type="term" value="F:metal ion binding"/>
    <property type="evidence" value="ECO:0007669"/>
    <property type="project" value="UniProtKB-KW"/>
</dbReference>
<dbReference type="GO" id="GO:0006298">
    <property type="term" value="P:mismatch repair"/>
    <property type="evidence" value="ECO:0007669"/>
    <property type="project" value="TreeGrafter"/>
</dbReference>
<organism evidence="14 15">
    <name type="scientific">Ilumatobacter fluminis</name>
    <dbReference type="NCBI Taxonomy" id="467091"/>
    <lineage>
        <taxon>Bacteria</taxon>
        <taxon>Bacillati</taxon>
        <taxon>Actinomycetota</taxon>
        <taxon>Acidimicrobiia</taxon>
        <taxon>Acidimicrobiales</taxon>
        <taxon>Ilumatobacteraceae</taxon>
        <taxon>Ilumatobacter</taxon>
    </lineage>
</organism>
<dbReference type="InterPro" id="IPR023170">
    <property type="entry name" value="HhH_base_excis_C"/>
</dbReference>
<evidence type="ECO:0000256" key="7">
    <source>
        <dbReference type="ARBA" id="ARBA00022763"/>
    </source>
</evidence>
<protein>
    <recommendedName>
        <fullName evidence="5">Adenine DNA glycosylase</fullName>
        <ecNumber evidence="4">3.2.2.31</ecNumber>
    </recommendedName>
</protein>
<dbReference type="CDD" id="cd00056">
    <property type="entry name" value="ENDO3c"/>
    <property type="match status" value="1"/>
</dbReference>
<evidence type="ECO:0000256" key="11">
    <source>
        <dbReference type="ARBA" id="ARBA00023204"/>
    </source>
</evidence>
<evidence type="ECO:0000256" key="10">
    <source>
        <dbReference type="ARBA" id="ARBA00023014"/>
    </source>
</evidence>
<dbReference type="Proteomes" id="UP000294558">
    <property type="component" value="Unassembled WGS sequence"/>
</dbReference>
<evidence type="ECO:0000256" key="5">
    <source>
        <dbReference type="ARBA" id="ARBA00022023"/>
    </source>
</evidence>
<dbReference type="GO" id="GO:0035485">
    <property type="term" value="F:adenine/guanine mispair binding"/>
    <property type="evidence" value="ECO:0007669"/>
    <property type="project" value="TreeGrafter"/>
</dbReference>
<evidence type="ECO:0000256" key="6">
    <source>
        <dbReference type="ARBA" id="ARBA00022723"/>
    </source>
</evidence>
<proteinExistence type="inferred from homology"/>
<dbReference type="PANTHER" id="PTHR42944:SF1">
    <property type="entry name" value="ADENINE DNA GLYCOSYLASE"/>
    <property type="match status" value="1"/>
</dbReference>
<evidence type="ECO:0000313" key="14">
    <source>
        <dbReference type="EMBL" id="TDT17231.1"/>
    </source>
</evidence>
<evidence type="ECO:0000256" key="2">
    <source>
        <dbReference type="ARBA" id="ARBA00001966"/>
    </source>
</evidence>
<keyword evidence="9" id="KW-0408">Iron</keyword>
<evidence type="ECO:0000256" key="3">
    <source>
        <dbReference type="ARBA" id="ARBA00008343"/>
    </source>
</evidence>
<evidence type="ECO:0000256" key="9">
    <source>
        <dbReference type="ARBA" id="ARBA00023004"/>
    </source>
</evidence>
<dbReference type="GO" id="GO:0006284">
    <property type="term" value="P:base-excision repair"/>
    <property type="evidence" value="ECO:0007669"/>
    <property type="project" value="InterPro"/>
</dbReference>
<evidence type="ECO:0000313" key="15">
    <source>
        <dbReference type="Proteomes" id="UP000294558"/>
    </source>
</evidence>
<sequence length="282" mass="30698">MSGLTGDVLAWGVPRLRDLPWRHTRDPWAVLVSEVMLQQTQVGRVIPRWEAFLERFPTPEACAAAPLGDVLREWQGLGYPRRARNLHATAQQVVELGGFPRDLAGLLALPGIGQYTARAVMAFAFELDAAVVDTNIARVYARVAGERLTPKRVQAIADEYCPSGDAWVWNQCLMDLGAVLCRPRDPACDACPIRARCSWAGDVDRPDPAVGSSGVSTKQAPFEGSDRQARGRLMKALGDGPVAVIDVATVMQRDEATTDRLLRSLIADGLCVLDDMSVRLPG</sequence>
<keyword evidence="15" id="KW-1185">Reference proteome</keyword>
<comment type="caution">
    <text evidence="14">The sequence shown here is derived from an EMBL/GenBank/DDBJ whole genome shotgun (WGS) entry which is preliminary data.</text>
</comment>
<dbReference type="EMBL" id="SOAU01000001">
    <property type="protein sequence ID" value="TDT17231.1"/>
    <property type="molecule type" value="Genomic_DNA"/>
</dbReference>
<keyword evidence="7" id="KW-0227">DNA damage</keyword>